<organism evidence="7 8">
    <name type="scientific">Acidiplasma cupricumulans</name>
    <dbReference type="NCBI Taxonomy" id="312540"/>
    <lineage>
        <taxon>Archaea</taxon>
        <taxon>Methanobacteriati</taxon>
        <taxon>Thermoplasmatota</taxon>
        <taxon>Thermoplasmata</taxon>
        <taxon>Thermoplasmatales</taxon>
        <taxon>Ferroplasmaceae</taxon>
        <taxon>Acidiplasma</taxon>
    </lineage>
</organism>
<evidence type="ECO:0000256" key="2">
    <source>
        <dbReference type="ARBA" id="ARBA00022692"/>
    </source>
</evidence>
<evidence type="ECO:0000313" key="7">
    <source>
        <dbReference type="EMBL" id="KQB33653.1"/>
    </source>
</evidence>
<evidence type="ECO:0000256" key="4">
    <source>
        <dbReference type="ARBA" id="ARBA00023136"/>
    </source>
</evidence>
<comment type="subcellular location">
    <subcellularLocation>
        <location evidence="1">Membrane</location>
        <topology evidence="1">Multi-pass membrane protein</topology>
    </subcellularLocation>
</comment>
<feature type="transmembrane region" description="Helical" evidence="5">
    <location>
        <begin position="57"/>
        <end position="74"/>
    </location>
</feature>
<evidence type="ECO:0000259" key="6">
    <source>
        <dbReference type="PROSITE" id="PS50929"/>
    </source>
</evidence>
<comment type="caution">
    <text evidence="7">The sequence shown here is derived from an EMBL/GenBank/DDBJ whole genome shotgun (WGS) entry which is preliminary data.</text>
</comment>
<feature type="transmembrane region" description="Helical" evidence="5">
    <location>
        <begin position="80"/>
        <end position="100"/>
    </location>
</feature>
<dbReference type="RefSeq" id="WP_055041169.1">
    <property type="nucleotide sequence ID" value="NZ_LKBH01000300.1"/>
</dbReference>
<keyword evidence="2 5" id="KW-0812">Transmembrane</keyword>
<reference evidence="7 8" key="1">
    <citation type="submission" date="2015-09" db="EMBL/GenBank/DDBJ databases">
        <title>Heavy metals and arsenic resistance mechanisms in polyextremophilic archaea of the family Ferroplasmaceae.</title>
        <authorList>
            <person name="Bulaev A.G."/>
            <person name="Kanygina A.V."/>
        </authorList>
    </citation>
    <scope>NUCLEOTIDE SEQUENCE [LARGE SCALE GENOMIC DNA]</scope>
    <source>
        <strain evidence="7 8">BH2</strain>
    </source>
</reference>
<dbReference type="PANTHER" id="PTHR24221:SF654">
    <property type="entry name" value="ATP-BINDING CASSETTE SUB-FAMILY B MEMBER 6"/>
    <property type="match status" value="1"/>
</dbReference>
<protein>
    <recommendedName>
        <fullName evidence="6">ABC transmembrane type-1 domain-containing protein</fullName>
    </recommendedName>
</protein>
<dbReference type="EMBL" id="LKBH01000300">
    <property type="protein sequence ID" value="KQB33653.1"/>
    <property type="molecule type" value="Genomic_DNA"/>
</dbReference>
<evidence type="ECO:0000313" key="8">
    <source>
        <dbReference type="Proteomes" id="UP000050301"/>
    </source>
</evidence>
<accession>A0A0Q0RUG5</accession>
<dbReference type="InterPro" id="IPR011527">
    <property type="entry name" value="ABC1_TM_dom"/>
</dbReference>
<keyword evidence="8" id="KW-1185">Reference proteome</keyword>
<dbReference type="Proteomes" id="UP000050301">
    <property type="component" value="Unassembled WGS sequence"/>
</dbReference>
<evidence type="ECO:0000256" key="3">
    <source>
        <dbReference type="ARBA" id="ARBA00022989"/>
    </source>
</evidence>
<evidence type="ECO:0000256" key="1">
    <source>
        <dbReference type="ARBA" id="ARBA00004141"/>
    </source>
</evidence>
<dbReference type="PROSITE" id="PS50929">
    <property type="entry name" value="ABC_TM1F"/>
    <property type="match status" value="1"/>
</dbReference>
<dbReference type="InParanoid" id="A0A0Q0RUG5"/>
<dbReference type="GO" id="GO:0034040">
    <property type="term" value="F:ATPase-coupled lipid transmembrane transporter activity"/>
    <property type="evidence" value="ECO:0007669"/>
    <property type="project" value="TreeGrafter"/>
</dbReference>
<feature type="domain" description="ABC transmembrane type-1" evidence="6">
    <location>
        <begin position="1"/>
        <end position="149"/>
    </location>
</feature>
<gene>
    <name evidence="7" type="ORF">AOG55_02410</name>
</gene>
<sequence>MITAQQVIKSLRQSMFKNLQYVPLSYYDQKQSGQIISRITNDAETLSEFLTFQLPQVAAGVIGIIASIIIMVYLDPVLTAYAIIVIPFLLAVIAIMSGKIRYNYHEVRRKIAALTGGVSESINGINAVKSNGAEDVFERQFESLNRNKF</sequence>
<proteinExistence type="predicted"/>
<keyword evidence="3 5" id="KW-1133">Transmembrane helix</keyword>
<dbReference type="SUPFAM" id="SSF90123">
    <property type="entry name" value="ABC transporter transmembrane region"/>
    <property type="match status" value="1"/>
</dbReference>
<dbReference type="Gene3D" id="1.20.1560.10">
    <property type="entry name" value="ABC transporter type 1, transmembrane domain"/>
    <property type="match status" value="1"/>
</dbReference>
<name>A0A0Q0RUG5_9ARCH</name>
<evidence type="ECO:0000256" key="5">
    <source>
        <dbReference type="SAM" id="Phobius"/>
    </source>
</evidence>
<dbReference type="GO" id="GO:0005524">
    <property type="term" value="F:ATP binding"/>
    <property type="evidence" value="ECO:0007669"/>
    <property type="project" value="InterPro"/>
</dbReference>
<dbReference type="AlphaFoldDB" id="A0A0Q0RUG5"/>
<dbReference type="Pfam" id="PF00664">
    <property type="entry name" value="ABC_membrane"/>
    <property type="match status" value="1"/>
</dbReference>
<dbReference type="InterPro" id="IPR036640">
    <property type="entry name" value="ABC1_TM_sf"/>
</dbReference>
<keyword evidence="4 5" id="KW-0472">Membrane</keyword>
<dbReference type="GO" id="GO:0140359">
    <property type="term" value="F:ABC-type transporter activity"/>
    <property type="evidence" value="ECO:0007669"/>
    <property type="project" value="InterPro"/>
</dbReference>
<dbReference type="InterPro" id="IPR039421">
    <property type="entry name" value="Type_1_exporter"/>
</dbReference>
<dbReference type="GO" id="GO:0016020">
    <property type="term" value="C:membrane"/>
    <property type="evidence" value="ECO:0007669"/>
    <property type="project" value="UniProtKB-SubCell"/>
</dbReference>
<dbReference type="PANTHER" id="PTHR24221">
    <property type="entry name" value="ATP-BINDING CASSETTE SUB-FAMILY B"/>
    <property type="match status" value="1"/>
</dbReference>